<accession>A0A927CCC3</accession>
<dbReference type="InterPro" id="IPR013320">
    <property type="entry name" value="ConA-like_dom_sf"/>
</dbReference>
<dbReference type="Gene3D" id="2.60.120.200">
    <property type="match status" value="1"/>
</dbReference>
<dbReference type="RefSeq" id="WP_190928894.1">
    <property type="nucleotide sequence ID" value="NZ_JACXJA010000018.1"/>
</dbReference>
<evidence type="ECO:0000313" key="1">
    <source>
        <dbReference type="EMBL" id="MBD2863260.1"/>
    </source>
</evidence>
<gene>
    <name evidence="1" type="ORF">IDH45_14805</name>
</gene>
<evidence type="ECO:0000313" key="2">
    <source>
        <dbReference type="Proteomes" id="UP000639396"/>
    </source>
</evidence>
<dbReference type="Proteomes" id="UP000639396">
    <property type="component" value="Unassembled WGS sequence"/>
</dbReference>
<keyword evidence="2" id="KW-1185">Reference proteome</keyword>
<proteinExistence type="predicted"/>
<sequence>MREETRYAAAAEAVNAAGGLISFWDFQEQAGERRKAKGPYPYELTEGGGAVERTDDGIFGPYSADLKFGDWFRLPRADCPALDIHGPDAKLTVAAWINWADIESKGCQAVAGIWDESRRKRQYCLFLDLRIWESRSQACGHVSSVGGPTPGYKYCMTSAIGQTPLSKAEWHFVVFTYDGRLAKVYVDGVLDERETYNPYDYPEGLYDGGPDGADFTVGAVDRSGEIGNFYTGLLGGLAVYNRALSAGEVADLHNRTMK</sequence>
<dbReference type="EMBL" id="JACXJA010000018">
    <property type="protein sequence ID" value="MBD2863260.1"/>
    <property type="molecule type" value="Genomic_DNA"/>
</dbReference>
<dbReference type="AlphaFoldDB" id="A0A927CCC3"/>
<dbReference type="SUPFAM" id="SSF49899">
    <property type="entry name" value="Concanavalin A-like lectins/glucanases"/>
    <property type="match status" value="1"/>
</dbReference>
<reference evidence="1" key="1">
    <citation type="submission" date="2020-09" db="EMBL/GenBank/DDBJ databases">
        <title>A novel bacterium of genus Paenibacillus, isolated from South China Sea.</title>
        <authorList>
            <person name="Huang H."/>
            <person name="Mo K."/>
            <person name="Hu Y."/>
        </authorList>
    </citation>
    <scope>NUCLEOTIDE SEQUENCE</scope>
    <source>
        <strain evidence="1">IB182363</strain>
    </source>
</reference>
<comment type="caution">
    <text evidence="1">The sequence shown here is derived from an EMBL/GenBank/DDBJ whole genome shotgun (WGS) entry which is preliminary data.</text>
</comment>
<name>A0A927CCC3_9BACL</name>
<dbReference type="Pfam" id="PF13385">
    <property type="entry name" value="Laminin_G_3"/>
    <property type="match status" value="1"/>
</dbReference>
<protein>
    <submittedName>
        <fullName evidence="1">LamG domain-containing protein</fullName>
    </submittedName>
</protein>
<organism evidence="1 2">
    <name type="scientific">Paenibacillus oceani</name>
    <dbReference type="NCBI Taxonomy" id="2772510"/>
    <lineage>
        <taxon>Bacteria</taxon>
        <taxon>Bacillati</taxon>
        <taxon>Bacillota</taxon>
        <taxon>Bacilli</taxon>
        <taxon>Bacillales</taxon>
        <taxon>Paenibacillaceae</taxon>
        <taxon>Paenibacillus</taxon>
    </lineage>
</organism>